<keyword evidence="2" id="KW-0285">Flavoprotein</keyword>
<dbReference type="InterPro" id="IPR016156">
    <property type="entry name" value="FAD/NAD-linked_Rdtase_dimer_sf"/>
</dbReference>
<reference evidence="8 9" key="1">
    <citation type="submission" date="2019-02" db="EMBL/GenBank/DDBJ databases">
        <title>Deep-cultivation of Planctomycetes and their phenomic and genomic characterization uncovers novel biology.</title>
        <authorList>
            <person name="Wiegand S."/>
            <person name="Jogler M."/>
            <person name="Boedeker C."/>
            <person name="Pinto D."/>
            <person name="Vollmers J."/>
            <person name="Rivas-Marin E."/>
            <person name="Kohn T."/>
            <person name="Peeters S.H."/>
            <person name="Heuer A."/>
            <person name="Rast P."/>
            <person name="Oberbeckmann S."/>
            <person name="Bunk B."/>
            <person name="Jeske O."/>
            <person name="Meyerdierks A."/>
            <person name="Storesund J.E."/>
            <person name="Kallscheuer N."/>
            <person name="Luecker S."/>
            <person name="Lage O.M."/>
            <person name="Pohl T."/>
            <person name="Merkel B.J."/>
            <person name="Hornburger P."/>
            <person name="Mueller R.-W."/>
            <person name="Bruemmer F."/>
            <person name="Labrenz M."/>
            <person name="Spormann A.M."/>
            <person name="Op den Camp H."/>
            <person name="Overmann J."/>
            <person name="Amann R."/>
            <person name="Jetten M.S.M."/>
            <person name="Mascher T."/>
            <person name="Medema M.H."/>
            <person name="Devos D.P."/>
            <person name="Kaster A.-K."/>
            <person name="Ovreas L."/>
            <person name="Rohde M."/>
            <person name="Galperin M.Y."/>
            <person name="Jogler C."/>
        </authorList>
    </citation>
    <scope>NUCLEOTIDE SEQUENCE [LARGE SCALE GENOMIC DNA]</scope>
    <source>
        <strain evidence="8 9">CA12</strain>
    </source>
</reference>
<dbReference type="RefSeq" id="WP_145359991.1">
    <property type="nucleotide sequence ID" value="NZ_CP036265.1"/>
</dbReference>
<dbReference type="InterPro" id="IPR004099">
    <property type="entry name" value="Pyr_nucl-diS_OxRdtase_dimer"/>
</dbReference>
<dbReference type="EMBL" id="CP036265">
    <property type="protein sequence ID" value="QDT17085.1"/>
    <property type="molecule type" value="Genomic_DNA"/>
</dbReference>
<keyword evidence="8" id="KW-0560">Oxidoreductase</keyword>
<organism evidence="8 9">
    <name type="scientific">Alienimonas californiensis</name>
    <dbReference type="NCBI Taxonomy" id="2527989"/>
    <lineage>
        <taxon>Bacteria</taxon>
        <taxon>Pseudomonadati</taxon>
        <taxon>Planctomycetota</taxon>
        <taxon>Planctomycetia</taxon>
        <taxon>Planctomycetales</taxon>
        <taxon>Planctomycetaceae</taxon>
        <taxon>Alienimonas</taxon>
    </lineage>
</organism>
<evidence type="ECO:0000259" key="6">
    <source>
        <dbReference type="Pfam" id="PF02852"/>
    </source>
</evidence>
<protein>
    <submittedName>
        <fullName evidence="8">Glutathione amide reductase</fullName>
        <ecNumber evidence="8">1.8.1.16</ecNumber>
    </submittedName>
</protein>
<feature type="domain" description="Pyridine nucleotide-disulphide oxidoreductase dimerisation" evidence="6">
    <location>
        <begin position="364"/>
        <end position="471"/>
    </location>
</feature>
<dbReference type="Proteomes" id="UP000318741">
    <property type="component" value="Chromosome"/>
</dbReference>
<dbReference type="InterPro" id="IPR023753">
    <property type="entry name" value="FAD/NAD-binding_dom"/>
</dbReference>
<gene>
    <name evidence="8" type="primary">garB</name>
    <name evidence="8" type="ORF">CA12_31970</name>
</gene>
<feature type="binding site" evidence="4">
    <location>
        <position position="326"/>
    </location>
    <ligand>
        <name>FAD</name>
        <dbReference type="ChEBI" id="CHEBI:57692"/>
    </ligand>
</feature>
<feature type="binding site" evidence="4">
    <location>
        <position position="285"/>
    </location>
    <ligand>
        <name>NAD(+)</name>
        <dbReference type="ChEBI" id="CHEBI:57540"/>
    </ligand>
</feature>
<evidence type="ECO:0000256" key="3">
    <source>
        <dbReference type="ARBA" id="ARBA00022827"/>
    </source>
</evidence>
<feature type="binding site" evidence="4">
    <location>
        <position position="216"/>
    </location>
    <ligand>
        <name>NAD(+)</name>
        <dbReference type="ChEBI" id="CHEBI:57540"/>
    </ligand>
</feature>
<dbReference type="GO" id="GO:0016491">
    <property type="term" value="F:oxidoreductase activity"/>
    <property type="evidence" value="ECO:0007669"/>
    <property type="project" value="UniProtKB-KW"/>
</dbReference>
<dbReference type="AlphaFoldDB" id="A0A517PCI7"/>
<keyword evidence="9" id="KW-1185">Reference proteome</keyword>
<dbReference type="Gene3D" id="3.30.390.30">
    <property type="match status" value="1"/>
</dbReference>
<sequence length="476" mass="49796">MPAAPPSSPDLASDPLRYDVVVIGSGPAAGMVVSGLKGSGKRVAAVDRRRFGGTCALRGCSPKKVLLNAAKAVDFARRADGVLVSGGARVGLDWPRLHAFQESFTEPVPPSRLEQFRDAGADCYAGAARFTGPDSLAVEGEQGNGAVTLRFDQVAIAVGSVPAPLDVPGEELLIHSDEFLAAADMPARVVIVGGGYIGLEFAHALLRADRQVTIVETGRHLLSPFDSHLADRLAERTRGLGARFECRAKLTGIERVADGSLAATAEREDGELLRFLCDAVLHAAGRVPAVKALDCDAAGIDWDEKGIAVTERLVSVSHPRAFAAGDCVGLGHPMLTPVAEAHGKAVLRTLLTGDPTAPDVSPLPSATFTEPEMAAVGLTVEQADEQGVAYRLIEADLGTKGTFRKLCEPCVGYRMLLEPKGGRLLGVHLLGPGMAELINLFAVALRHDLTLSDLAAIPLAFPTVAKEVVEDAAGKA</sequence>
<dbReference type="InterPro" id="IPR036188">
    <property type="entry name" value="FAD/NAD-bd_sf"/>
</dbReference>
<feature type="disulfide bond" description="Redox-active" evidence="5">
    <location>
        <begin position="55"/>
        <end position="60"/>
    </location>
</feature>
<dbReference type="PIRSF" id="PIRSF000350">
    <property type="entry name" value="Mercury_reductase_MerA"/>
    <property type="match status" value="1"/>
</dbReference>
<dbReference type="PRINTS" id="PR00411">
    <property type="entry name" value="PNDRDTASEI"/>
</dbReference>
<dbReference type="SUPFAM" id="SSF55424">
    <property type="entry name" value="FAD/NAD-linked reductases, dimerisation (C-terminal) domain"/>
    <property type="match status" value="1"/>
</dbReference>
<dbReference type="PANTHER" id="PTHR43014:SF5">
    <property type="entry name" value="GLUTATHIONE REDUCTASE (NADPH)"/>
    <property type="match status" value="1"/>
</dbReference>
<dbReference type="EC" id="1.8.1.16" evidence="8"/>
<proteinExistence type="inferred from homology"/>
<dbReference type="PRINTS" id="PR00368">
    <property type="entry name" value="FADPNR"/>
</dbReference>
<dbReference type="InterPro" id="IPR001100">
    <property type="entry name" value="Pyr_nuc-diS_OxRdtase"/>
</dbReference>
<dbReference type="Pfam" id="PF02852">
    <property type="entry name" value="Pyr_redox_dim"/>
    <property type="match status" value="1"/>
</dbReference>
<keyword evidence="3 4" id="KW-0274">FAD</keyword>
<accession>A0A517PCI7</accession>
<feature type="domain" description="FAD/NAD(P)-binding" evidence="7">
    <location>
        <begin position="18"/>
        <end position="343"/>
    </location>
</feature>
<evidence type="ECO:0000256" key="2">
    <source>
        <dbReference type="ARBA" id="ARBA00022630"/>
    </source>
</evidence>
<feature type="binding site" evidence="4">
    <location>
        <position position="64"/>
    </location>
    <ligand>
        <name>FAD</name>
        <dbReference type="ChEBI" id="CHEBI:57692"/>
    </ligand>
</feature>
<evidence type="ECO:0000256" key="1">
    <source>
        <dbReference type="ARBA" id="ARBA00007532"/>
    </source>
</evidence>
<evidence type="ECO:0000259" key="7">
    <source>
        <dbReference type="Pfam" id="PF07992"/>
    </source>
</evidence>
<comment type="cofactor">
    <cofactor evidence="4">
        <name>FAD</name>
        <dbReference type="ChEBI" id="CHEBI:57692"/>
    </cofactor>
    <text evidence="4">Binds 1 FAD per subunit.</text>
</comment>
<evidence type="ECO:0000256" key="4">
    <source>
        <dbReference type="PIRSR" id="PIRSR000350-3"/>
    </source>
</evidence>
<evidence type="ECO:0000313" key="8">
    <source>
        <dbReference type="EMBL" id="QDT17085.1"/>
    </source>
</evidence>
<feature type="binding site" evidence="4">
    <location>
        <begin position="193"/>
        <end position="200"/>
    </location>
    <ligand>
        <name>NAD(+)</name>
        <dbReference type="ChEBI" id="CHEBI:57540"/>
    </ligand>
</feature>
<dbReference type="KEGG" id="acaf:CA12_31970"/>
<dbReference type="Gene3D" id="3.50.50.60">
    <property type="entry name" value="FAD/NAD(P)-binding domain"/>
    <property type="match status" value="2"/>
</dbReference>
<dbReference type="SUPFAM" id="SSF51905">
    <property type="entry name" value="FAD/NAD(P)-binding domain"/>
    <property type="match status" value="1"/>
</dbReference>
<dbReference type="Pfam" id="PF07992">
    <property type="entry name" value="Pyr_redox_2"/>
    <property type="match status" value="1"/>
</dbReference>
<dbReference type="PANTHER" id="PTHR43014">
    <property type="entry name" value="MERCURIC REDUCTASE"/>
    <property type="match status" value="1"/>
</dbReference>
<comment type="similarity">
    <text evidence="1">Belongs to the class-I pyridine nucleotide-disulfide oxidoreductase family.</text>
</comment>
<dbReference type="GO" id="GO:0000166">
    <property type="term" value="F:nucleotide binding"/>
    <property type="evidence" value="ECO:0007669"/>
    <property type="project" value="UniProtKB-KW"/>
</dbReference>
<evidence type="ECO:0000313" key="9">
    <source>
        <dbReference type="Proteomes" id="UP000318741"/>
    </source>
</evidence>
<evidence type="ECO:0000256" key="5">
    <source>
        <dbReference type="PIRSR" id="PIRSR000350-4"/>
    </source>
</evidence>
<keyword evidence="4" id="KW-0520">NAD</keyword>
<name>A0A517PCI7_9PLAN</name>
<dbReference type="OrthoDB" id="230580at2"/>
<keyword evidence="4" id="KW-0547">Nucleotide-binding</keyword>